<dbReference type="Proteomes" id="UP000007266">
    <property type="component" value="Linkage group 7"/>
</dbReference>
<evidence type="ECO:0000313" key="13">
    <source>
        <dbReference type="EMBL" id="KYB26311.1"/>
    </source>
</evidence>
<keyword evidence="9" id="KW-0496">Mitochondrion</keyword>
<feature type="binding site" evidence="11">
    <location>
        <position position="176"/>
    </location>
    <ligand>
        <name>S-adenosyl-L-methionine</name>
        <dbReference type="ChEBI" id="CHEBI:59789"/>
    </ligand>
</feature>
<keyword evidence="2 12" id="KW-0698">rRNA processing</keyword>
<dbReference type="OMA" id="QFRQWPE"/>
<keyword evidence="10" id="KW-0804">Transcription</keyword>
<feature type="binding site" evidence="11">
    <location>
        <position position="99"/>
    </location>
    <ligand>
        <name>S-adenosyl-L-methionine</name>
        <dbReference type="ChEBI" id="CHEBI:59789"/>
    </ligand>
</feature>
<comment type="caution">
    <text evidence="11">Lacks conserved residue(s) required for the propagation of feature annotation.</text>
</comment>
<dbReference type="STRING" id="7070.A0A139WEP0"/>
<dbReference type="InterPro" id="IPR029063">
    <property type="entry name" value="SAM-dependent_MTases_sf"/>
</dbReference>
<evidence type="ECO:0000256" key="6">
    <source>
        <dbReference type="ARBA" id="ARBA00022884"/>
    </source>
</evidence>
<evidence type="ECO:0000313" key="14">
    <source>
        <dbReference type="Proteomes" id="UP000007266"/>
    </source>
</evidence>
<evidence type="ECO:0000256" key="5">
    <source>
        <dbReference type="ARBA" id="ARBA00022691"/>
    </source>
</evidence>
<keyword evidence="8" id="KW-0805">Transcription regulation</keyword>
<sequence>MNLNLNVLMQQDKVKLFPHICRCLVKFESTKVQDVALTPEEIVPPPVKPPKIAEQSKRSHKARLGQFFRKHPHLGDVKHDIPEKYFALKRLTPPENLYLIDAQVAKKAVTYILPHITKNENQLVCETNAGLGLISGELLDSGVNLVRLYESCPDFKEHLKTRFKPYKGRVELFTKDLFLLHRYEFIDKQDHGNRVEQLLKGVPKKAWEDEPAMTVIGTMANMNFIRFLMKSLVLQSFITTLGRMQLYVFMRPRDYIVLTAGPHLNLHTYKRWSVFFNLFFDYELFDKFPREVFLPWQSTNAHQSGRYPGQVDPDMMYFVRINLKQKLPLGTKNLLSFYAFIMQFFGQGTQRIIPTLERWVPGAGLDAMIPKSKHSQYFKDIDIFTKFGELTPQQILAVFKEMISHPEYKQSHFVEAIESHLIKTETIETSLEDHLEKNEEQ</sequence>
<dbReference type="InterPro" id="IPR001737">
    <property type="entry name" value="KsgA/Erm"/>
</dbReference>
<dbReference type="GO" id="GO:0031167">
    <property type="term" value="P:rRNA methylation"/>
    <property type="evidence" value="ECO:0000318"/>
    <property type="project" value="GO_Central"/>
</dbReference>
<dbReference type="GO" id="GO:0003723">
    <property type="term" value="F:RNA binding"/>
    <property type="evidence" value="ECO:0007669"/>
    <property type="project" value="UniProtKB-UniRule"/>
</dbReference>
<evidence type="ECO:0000256" key="4">
    <source>
        <dbReference type="ARBA" id="ARBA00022679"/>
    </source>
</evidence>
<evidence type="ECO:0000256" key="12">
    <source>
        <dbReference type="RuleBase" id="RU362106"/>
    </source>
</evidence>
<dbReference type="KEGG" id="tca:103313641"/>
<keyword evidence="4 11" id="KW-0808">Transferase</keyword>
<feature type="binding site" evidence="11">
    <location>
        <position position="150"/>
    </location>
    <ligand>
        <name>S-adenosyl-L-methionine</name>
        <dbReference type="ChEBI" id="CHEBI:59789"/>
    </ligand>
</feature>
<evidence type="ECO:0000256" key="11">
    <source>
        <dbReference type="PROSITE-ProRule" id="PRU01026"/>
    </source>
</evidence>
<evidence type="ECO:0000256" key="1">
    <source>
        <dbReference type="ARBA" id="ARBA00004173"/>
    </source>
</evidence>
<dbReference type="EMBL" id="KQ971354">
    <property type="protein sequence ID" value="KYB26311.1"/>
    <property type="molecule type" value="Genomic_DNA"/>
</dbReference>
<organism evidence="13 14">
    <name type="scientific">Tribolium castaneum</name>
    <name type="common">Red flour beetle</name>
    <dbReference type="NCBI Taxonomy" id="7070"/>
    <lineage>
        <taxon>Eukaryota</taxon>
        <taxon>Metazoa</taxon>
        <taxon>Ecdysozoa</taxon>
        <taxon>Arthropoda</taxon>
        <taxon>Hexapoda</taxon>
        <taxon>Insecta</taxon>
        <taxon>Pterygota</taxon>
        <taxon>Neoptera</taxon>
        <taxon>Endopterygota</taxon>
        <taxon>Coleoptera</taxon>
        <taxon>Polyphaga</taxon>
        <taxon>Cucujiformia</taxon>
        <taxon>Tenebrionidae</taxon>
        <taxon>Tenebrionidae incertae sedis</taxon>
        <taxon>Tribolium</taxon>
    </lineage>
</organism>
<reference evidence="13 14" key="1">
    <citation type="journal article" date="2008" name="Nature">
        <title>The genome of the model beetle and pest Tribolium castaneum.</title>
        <authorList>
            <consortium name="Tribolium Genome Sequencing Consortium"/>
            <person name="Richards S."/>
            <person name="Gibbs R.A."/>
            <person name="Weinstock G.M."/>
            <person name="Brown S.J."/>
            <person name="Denell R."/>
            <person name="Beeman R.W."/>
            <person name="Gibbs R."/>
            <person name="Beeman R.W."/>
            <person name="Brown S.J."/>
            <person name="Bucher G."/>
            <person name="Friedrich M."/>
            <person name="Grimmelikhuijzen C.J."/>
            <person name="Klingler M."/>
            <person name="Lorenzen M."/>
            <person name="Richards S."/>
            <person name="Roth S."/>
            <person name="Schroder R."/>
            <person name="Tautz D."/>
            <person name="Zdobnov E.M."/>
            <person name="Muzny D."/>
            <person name="Gibbs R.A."/>
            <person name="Weinstock G.M."/>
            <person name="Attaway T."/>
            <person name="Bell S."/>
            <person name="Buhay C.J."/>
            <person name="Chandrabose M.N."/>
            <person name="Chavez D."/>
            <person name="Clerk-Blankenburg K.P."/>
            <person name="Cree A."/>
            <person name="Dao M."/>
            <person name="Davis C."/>
            <person name="Chacko J."/>
            <person name="Dinh H."/>
            <person name="Dugan-Rocha S."/>
            <person name="Fowler G."/>
            <person name="Garner T.T."/>
            <person name="Garnes J."/>
            <person name="Gnirke A."/>
            <person name="Hawes A."/>
            <person name="Hernandez J."/>
            <person name="Hines S."/>
            <person name="Holder M."/>
            <person name="Hume J."/>
            <person name="Jhangiani S.N."/>
            <person name="Joshi V."/>
            <person name="Khan Z.M."/>
            <person name="Jackson L."/>
            <person name="Kovar C."/>
            <person name="Kowis A."/>
            <person name="Lee S."/>
            <person name="Lewis L.R."/>
            <person name="Margolis J."/>
            <person name="Morgan M."/>
            <person name="Nazareth L.V."/>
            <person name="Nguyen N."/>
            <person name="Okwuonu G."/>
            <person name="Parker D."/>
            <person name="Richards S."/>
            <person name="Ruiz S.J."/>
            <person name="Santibanez J."/>
            <person name="Savard J."/>
            <person name="Scherer S.E."/>
            <person name="Schneider B."/>
            <person name="Sodergren E."/>
            <person name="Tautz D."/>
            <person name="Vattahil S."/>
            <person name="Villasana D."/>
            <person name="White C.S."/>
            <person name="Wright R."/>
            <person name="Park Y."/>
            <person name="Beeman R.W."/>
            <person name="Lord J."/>
            <person name="Oppert B."/>
            <person name="Lorenzen M."/>
            <person name="Brown S."/>
            <person name="Wang L."/>
            <person name="Savard J."/>
            <person name="Tautz D."/>
            <person name="Richards S."/>
            <person name="Weinstock G."/>
            <person name="Gibbs R.A."/>
            <person name="Liu Y."/>
            <person name="Worley K."/>
            <person name="Weinstock G."/>
            <person name="Elsik C.G."/>
            <person name="Reese J.T."/>
            <person name="Elhaik E."/>
            <person name="Landan G."/>
            <person name="Graur D."/>
            <person name="Arensburger P."/>
            <person name="Atkinson P."/>
            <person name="Beeman R.W."/>
            <person name="Beidler J."/>
            <person name="Brown S.J."/>
            <person name="Demuth J.P."/>
            <person name="Drury D.W."/>
            <person name="Du Y.Z."/>
            <person name="Fujiwara H."/>
            <person name="Lorenzen M."/>
            <person name="Maselli V."/>
            <person name="Osanai M."/>
            <person name="Park Y."/>
            <person name="Robertson H.M."/>
            <person name="Tu Z."/>
            <person name="Wang J.J."/>
            <person name="Wang S."/>
            <person name="Richards S."/>
            <person name="Song H."/>
            <person name="Zhang L."/>
            <person name="Sodergren E."/>
            <person name="Werner D."/>
            <person name="Stanke M."/>
            <person name="Morgenstern B."/>
            <person name="Solovyev V."/>
            <person name="Kosarev P."/>
            <person name="Brown G."/>
            <person name="Chen H.C."/>
            <person name="Ermolaeva O."/>
            <person name="Hlavina W."/>
            <person name="Kapustin Y."/>
            <person name="Kiryutin B."/>
            <person name="Kitts P."/>
            <person name="Maglott D."/>
            <person name="Pruitt K."/>
            <person name="Sapojnikov V."/>
            <person name="Souvorov A."/>
            <person name="Mackey A.J."/>
            <person name="Waterhouse R.M."/>
            <person name="Wyder S."/>
            <person name="Zdobnov E.M."/>
            <person name="Zdobnov E.M."/>
            <person name="Wyder S."/>
            <person name="Kriventseva E.V."/>
            <person name="Kadowaki T."/>
            <person name="Bork P."/>
            <person name="Aranda M."/>
            <person name="Bao R."/>
            <person name="Beermann A."/>
            <person name="Berns N."/>
            <person name="Bolognesi R."/>
            <person name="Bonneton F."/>
            <person name="Bopp D."/>
            <person name="Brown S.J."/>
            <person name="Bucher G."/>
            <person name="Butts T."/>
            <person name="Chaumot A."/>
            <person name="Denell R.E."/>
            <person name="Ferrier D.E."/>
            <person name="Friedrich M."/>
            <person name="Gordon C.M."/>
            <person name="Jindra M."/>
            <person name="Klingler M."/>
            <person name="Lan Q."/>
            <person name="Lattorff H.M."/>
            <person name="Laudet V."/>
            <person name="von Levetsow C."/>
            <person name="Liu Z."/>
            <person name="Lutz R."/>
            <person name="Lynch J.A."/>
            <person name="da Fonseca R.N."/>
            <person name="Posnien N."/>
            <person name="Reuter R."/>
            <person name="Roth S."/>
            <person name="Savard J."/>
            <person name="Schinko J.B."/>
            <person name="Schmitt C."/>
            <person name="Schoppmeier M."/>
            <person name="Schroder R."/>
            <person name="Shippy T.D."/>
            <person name="Simonnet F."/>
            <person name="Marques-Souza H."/>
            <person name="Tautz D."/>
            <person name="Tomoyasu Y."/>
            <person name="Trauner J."/>
            <person name="Van der Zee M."/>
            <person name="Vervoort M."/>
            <person name="Wittkopp N."/>
            <person name="Wimmer E.A."/>
            <person name="Yang X."/>
            <person name="Jones A.K."/>
            <person name="Sattelle D.B."/>
            <person name="Ebert P.R."/>
            <person name="Nelson D."/>
            <person name="Scott J.G."/>
            <person name="Beeman R.W."/>
            <person name="Muthukrishnan S."/>
            <person name="Kramer K.J."/>
            <person name="Arakane Y."/>
            <person name="Beeman R.W."/>
            <person name="Zhu Q."/>
            <person name="Hogenkamp D."/>
            <person name="Dixit R."/>
            <person name="Oppert B."/>
            <person name="Jiang H."/>
            <person name="Zou Z."/>
            <person name="Marshall J."/>
            <person name="Elpidina E."/>
            <person name="Vinokurov K."/>
            <person name="Oppert C."/>
            <person name="Zou Z."/>
            <person name="Evans J."/>
            <person name="Lu Z."/>
            <person name="Zhao P."/>
            <person name="Sumathipala N."/>
            <person name="Altincicek B."/>
            <person name="Vilcinskas A."/>
            <person name="Williams M."/>
            <person name="Hultmark D."/>
            <person name="Hetru C."/>
            <person name="Jiang H."/>
            <person name="Grimmelikhuijzen C.J."/>
            <person name="Hauser F."/>
            <person name="Cazzamali G."/>
            <person name="Williamson M."/>
            <person name="Park Y."/>
            <person name="Li B."/>
            <person name="Tanaka Y."/>
            <person name="Predel R."/>
            <person name="Neupert S."/>
            <person name="Schachtner J."/>
            <person name="Verleyen P."/>
            <person name="Raible F."/>
            <person name="Bork P."/>
            <person name="Friedrich M."/>
            <person name="Walden K.K."/>
            <person name="Robertson H.M."/>
            <person name="Angeli S."/>
            <person name="Foret S."/>
            <person name="Bucher G."/>
            <person name="Schuetz S."/>
            <person name="Maleszka R."/>
            <person name="Wimmer E.A."/>
            <person name="Beeman R.W."/>
            <person name="Lorenzen M."/>
            <person name="Tomoyasu Y."/>
            <person name="Miller S.C."/>
            <person name="Grossmann D."/>
            <person name="Bucher G."/>
        </authorList>
    </citation>
    <scope>NUCLEOTIDE SEQUENCE [LARGE SCALE GENOMIC DNA]</scope>
    <source>
        <strain evidence="13 14">Georgia GA2</strain>
    </source>
</reference>
<proteinExistence type="inferred from homology"/>
<dbReference type="Gene3D" id="3.40.50.150">
    <property type="entry name" value="Vaccinia Virus protein VP39"/>
    <property type="match status" value="1"/>
</dbReference>
<dbReference type="PIRSF" id="PIRSF027833">
    <property type="entry name" value="MtTFB2"/>
    <property type="match status" value="1"/>
</dbReference>
<accession>A0A139WEP0</accession>
<dbReference type="GO" id="GO:0000179">
    <property type="term" value="F:rRNA (adenine-N6,N6-)-dimethyltransferase activity"/>
    <property type="evidence" value="ECO:0000318"/>
    <property type="project" value="GO_Central"/>
</dbReference>
<keyword evidence="6 11" id="KW-0694">RNA-binding</keyword>
<keyword evidence="7" id="KW-0809">Transit peptide</keyword>
<dbReference type="GO" id="GO:0005759">
    <property type="term" value="C:mitochondrial matrix"/>
    <property type="evidence" value="ECO:0000318"/>
    <property type="project" value="GO_Central"/>
</dbReference>
<dbReference type="EC" id="2.1.1.-" evidence="12"/>
<evidence type="ECO:0000256" key="2">
    <source>
        <dbReference type="ARBA" id="ARBA00022552"/>
    </source>
</evidence>
<dbReference type="GO" id="GO:0006391">
    <property type="term" value="P:transcription initiation at mitochondrial promoter"/>
    <property type="evidence" value="ECO:0000318"/>
    <property type="project" value="GO_Central"/>
</dbReference>
<comment type="subcellular location">
    <subcellularLocation>
        <location evidence="1">Mitochondrion</location>
    </subcellularLocation>
</comment>
<dbReference type="PANTHER" id="PTHR11727">
    <property type="entry name" value="DIMETHYLADENOSINE TRANSFERASE"/>
    <property type="match status" value="1"/>
</dbReference>
<comment type="similarity">
    <text evidence="11 12">Belongs to the class I-like SAM-binding methyltransferase superfamily. rRNA adenine N(6)-methyltransferase family.</text>
</comment>
<keyword evidence="5 11" id="KW-0949">S-adenosyl-L-methionine</keyword>
<evidence type="ECO:0000256" key="8">
    <source>
        <dbReference type="ARBA" id="ARBA00023015"/>
    </source>
</evidence>
<dbReference type="GO" id="GO:0034246">
    <property type="term" value="F:mitochondrial transcription factor activity"/>
    <property type="evidence" value="ECO:0000318"/>
    <property type="project" value="GO_Central"/>
</dbReference>
<keyword evidence="3 11" id="KW-0489">Methyltransferase</keyword>
<dbReference type="InParanoid" id="A0A139WEP0"/>
<dbReference type="FunCoup" id="A0A139WEP0">
    <property type="interactions" value="296"/>
</dbReference>
<evidence type="ECO:0000256" key="9">
    <source>
        <dbReference type="ARBA" id="ARBA00023128"/>
    </source>
</evidence>
<gene>
    <name evidence="13" type="primary">AUGUSTUS-3.0.2_33715</name>
    <name evidence="13" type="ORF">TcasGA2_TC033715</name>
</gene>
<keyword evidence="14" id="KW-1185">Reference proteome</keyword>
<name>A0A139WEP0_TRICA</name>
<evidence type="ECO:0000256" key="7">
    <source>
        <dbReference type="ARBA" id="ARBA00022946"/>
    </source>
</evidence>
<dbReference type="SUPFAM" id="SSF53335">
    <property type="entry name" value="S-adenosyl-L-methionine-dependent methyltransferases"/>
    <property type="match status" value="1"/>
</dbReference>
<dbReference type="Pfam" id="PF00398">
    <property type="entry name" value="RrnaAD"/>
    <property type="match status" value="1"/>
</dbReference>
<dbReference type="PANTHER" id="PTHR11727:SF13">
    <property type="entry name" value="DIMETHYLADENOSINE TRANSFERASE 2, MITOCHONDRIAL"/>
    <property type="match status" value="1"/>
</dbReference>
<dbReference type="AlphaFoldDB" id="A0A139WEP0"/>
<protein>
    <recommendedName>
        <fullName evidence="12">rRNA adenine N(6)-methyltransferase</fullName>
        <ecNumber evidence="12">2.1.1.-</ecNumber>
    </recommendedName>
</protein>
<dbReference type="PROSITE" id="PS51689">
    <property type="entry name" value="SAM_RNA_A_N6_MT"/>
    <property type="match status" value="1"/>
</dbReference>
<evidence type="ECO:0000256" key="10">
    <source>
        <dbReference type="ARBA" id="ARBA00023163"/>
    </source>
</evidence>
<dbReference type="OrthoDB" id="9895503at2759"/>
<evidence type="ECO:0000256" key="3">
    <source>
        <dbReference type="ARBA" id="ARBA00022603"/>
    </source>
</evidence>
<reference evidence="13 14" key="2">
    <citation type="journal article" date="2010" name="Nucleic Acids Res.">
        <title>BeetleBase in 2010: revisions to provide comprehensive genomic information for Tribolium castaneum.</title>
        <authorList>
            <person name="Kim H.S."/>
            <person name="Murphy T."/>
            <person name="Xia J."/>
            <person name="Caragea D."/>
            <person name="Park Y."/>
            <person name="Beeman R.W."/>
            <person name="Lorenzen M.D."/>
            <person name="Butcher S."/>
            <person name="Manak J.R."/>
            <person name="Brown S.J."/>
        </authorList>
    </citation>
    <scope>GENOME REANNOTATION</scope>
    <source>
        <strain evidence="13 14">Georgia GA2</strain>
    </source>
</reference>